<protein>
    <recommendedName>
        <fullName evidence="6">Acyl-CoA thioesterase 2</fullName>
    </recommendedName>
    <alternativeName>
        <fullName evidence="7">Thioesterase II</fullName>
    </alternativeName>
</protein>
<comment type="subunit">
    <text evidence="2">Homotetramer.</text>
</comment>
<dbReference type="GO" id="GO:0009062">
    <property type="term" value="P:fatty acid catabolic process"/>
    <property type="evidence" value="ECO:0007669"/>
    <property type="project" value="TreeGrafter"/>
</dbReference>
<dbReference type="KEGG" id="mgg:MPLG2_1594"/>
<evidence type="ECO:0000256" key="1">
    <source>
        <dbReference type="ARBA" id="ARBA00006538"/>
    </source>
</evidence>
<evidence type="ECO:0000313" key="11">
    <source>
        <dbReference type="Proteomes" id="UP000238164"/>
    </source>
</evidence>
<dbReference type="RefSeq" id="WP_105185551.1">
    <property type="nucleotide sequence ID" value="NZ_BAAAGO010000007.1"/>
</dbReference>
<dbReference type="Gene3D" id="2.40.160.210">
    <property type="entry name" value="Acyl-CoA thioesterase, double hotdog domain"/>
    <property type="match status" value="1"/>
</dbReference>
<dbReference type="Pfam" id="PF02551">
    <property type="entry name" value="Acyl_CoA_thio"/>
    <property type="match status" value="1"/>
</dbReference>
<evidence type="ECO:0000256" key="2">
    <source>
        <dbReference type="ARBA" id="ARBA00011881"/>
    </source>
</evidence>
<evidence type="ECO:0000256" key="4">
    <source>
        <dbReference type="ARBA" id="ARBA00023098"/>
    </source>
</evidence>
<dbReference type="Pfam" id="PF13622">
    <property type="entry name" value="4HBT_3"/>
    <property type="match status" value="1"/>
</dbReference>
<dbReference type="Proteomes" id="UP000238164">
    <property type="component" value="Chromosome 1"/>
</dbReference>
<dbReference type="InterPro" id="IPR025652">
    <property type="entry name" value="TesB_C"/>
</dbReference>
<proteinExistence type="inferred from homology"/>
<comment type="catalytic activity">
    <reaction evidence="5">
        <text>a fatty acyl-CoA + H2O = a fatty acid + CoA + H(+)</text>
        <dbReference type="Rhea" id="RHEA:16781"/>
        <dbReference type="ChEBI" id="CHEBI:15377"/>
        <dbReference type="ChEBI" id="CHEBI:15378"/>
        <dbReference type="ChEBI" id="CHEBI:28868"/>
        <dbReference type="ChEBI" id="CHEBI:57287"/>
        <dbReference type="ChEBI" id="CHEBI:77636"/>
        <dbReference type="EC" id="3.1.2.20"/>
    </reaction>
    <physiologicalReaction direction="left-to-right" evidence="5">
        <dbReference type="Rhea" id="RHEA:16782"/>
    </physiologicalReaction>
</comment>
<name>A0A2N9JGB2_9ACTN</name>
<dbReference type="GO" id="GO:0006637">
    <property type="term" value="P:acyl-CoA metabolic process"/>
    <property type="evidence" value="ECO:0007669"/>
    <property type="project" value="InterPro"/>
</dbReference>
<evidence type="ECO:0000313" key="10">
    <source>
        <dbReference type="EMBL" id="SPD86630.1"/>
    </source>
</evidence>
<evidence type="ECO:0000256" key="5">
    <source>
        <dbReference type="ARBA" id="ARBA00050943"/>
    </source>
</evidence>
<dbReference type="OrthoDB" id="9781019at2"/>
<gene>
    <name evidence="10" type="primary">tesB</name>
    <name evidence="10" type="ORF">MPLG2_1594</name>
</gene>
<feature type="domain" description="Acyl-CoA thioesterase 2 C-terminal" evidence="8">
    <location>
        <begin position="176"/>
        <end position="277"/>
    </location>
</feature>
<organism evidence="10 11">
    <name type="scientific">Micropruina glycogenica</name>
    <dbReference type="NCBI Taxonomy" id="75385"/>
    <lineage>
        <taxon>Bacteria</taxon>
        <taxon>Bacillati</taxon>
        <taxon>Actinomycetota</taxon>
        <taxon>Actinomycetes</taxon>
        <taxon>Propionibacteriales</taxon>
        <taxon>Nocardioidaceae</taxon>
        <taxon>Micropruina</taxon>
    </lineage>
</organism>
<dbReference type="EMBL" id="LT985188">
    <property type="protein sequence ID" value="SPD86630.1"/>
    <property type="molecule type" value="Genomic_DNA"/>
</dbReference>
<keyword evidence="11" id="KW-1185">Reference proteome</keyword>
<dbReference type="CDD" id="cd03445">
    <property type="entry name" value="Thioesterase_II_repeat2"/>
    <property type="match status" value="1"/>
</dbReference>
<comment type="similarity">
    <text evidence="1">Belongs to the C/M/P thioester hydrolase family.</text>
</comment>
<dbReference type="InterPro" id="IPR042171">
    <property type="entry name" value="Acyl-CoA_hotdog"/>
</dbReference>
<dbReference type="CDD" id="cd03444">
    <property type="entry name" value="Thioesterase_II_repeat1"/>
    <property type="match status" value="1"/>
</dbReference>
<accession>A0A2N9JGB2</accession>
<dbReference type="InterPro" id="IPR003703">
    <property type="entry name" value="Acyl_CoA_thio"/>
</dbReference>
<keyword evidence="4" id="KW-0443">Lipid metabolism</keyword>
<evidence type="ECO:0000256" key="3">
    <source>
        <dbReference type="ARBA" id="ARBA00022801"/>
    </source>
</evidence>
<feature type="domain" description="Acyl-CoA thioesterase-like N-terminal HotDog" evidence="9">
    <location>
        <begin position="33"/>
        <end position="109"/>
    </location>
</feature>
<dbReference type="GO" id="GO:0047617">
    <property type="term" value="F:fatty acyl-CoA hydrolase activity"/>
    <property type="evidence" value="ECO:0007669"/>
    <property type="project" value="UniProtKB-EC"/>
</dbReference>
<dbReference type="PANTHER" id="PTHR11066">
    <property type="entry name" value="ACYL-COA THIOESTERASE"/>
    <property type="match status" value="1"/>
</dbReference>
<dbReference type="AlphaFoldDB" id="A0A2N9JGB2"/>
<dbReference type="SUPFAM" id="SSF54637">
    <property type="entry name" value="Thioesterase/thiol ester dehydrase-isomerase"/>
    <property type="match status" value="2"/>
</dbReference>
<evidence type="ECO:0000259" key="9">
    <source>
        <dbReference type="Pfam" id="PF13622"/>
    </source>
</evidence>
<dbReference type="PANTHER" id="PTHR11066:SF34">
    <property type="entry name" value="ACYL-COENZYME A THIOESTERASE 8"/>
    <property type="match status" value="1"/>
</dbReference>
<dbReference type="InterPro" id="IPR029069">
    <property type="entry name" value="HotDog_dom_sf"/>
</dbReference>
<sequence>MPRTTGELLTLLQLEQLDTDLYRGPQPETAMQRSFGGEVLAQGLSAAYRTVDSDRLAHSLNAYFLRPGSPASPILYVVEPTRDGRTFSQRRVVARQDGRPIFSMVCSFHVHETGLDHADPLPSDVPPPEACRPAAQVLGERSARRAAFWEMEWGALDARYVTEPAHAAENGSSRLMLWIKAESKLPDDPRIHQMVLAYLSDISLLSVSTVTHPVEFMSPALHAASIDHAMWFHRPVRADEWLLYDQASPSASGALGFAQGRLFGHNGVFGASCAQQGLIRLVDRA</sequence>
<reference evidence="10 11" key="1">
    <citation type="submission" date="2018-02" db="EMBL/GenBank/DDBJ databases">
        <authorList>
            <person name="Cohen D.B."/>
            <person name="Kent A.D."/>
        </authorList>
    </citation>
    <scope>NUCLEOTIDE SEQUENCE [LARGE SCALE GENOMIC DNA]</scope>
    <source>
        <strain evidence="10">1</strain>
    </source>
</reference>
<evidence type="ECO:0000256" key="7">
    <source>
        <dbReference type="ARBA" id="ARBA00079653"/>
    </source>
</evidence>
<dbReference type="FunFam" id="2.40.160.210:FF:000001">
    <property type="entry name" value="Acyl-CoA thioesterase II"/>
    <property type="match status" value="1"/>
</dbReference>
<evidence type="ECO:0000256" key="6">
    <source>
        <dbReference type="ARBA" id="ARBA00071120"/>
    </source>
</evidence>
<evidence type="ECO:0000259" key="8">
    <source>
        <dbReference type="Pfam" id="PF02551"/>
    </source>
</evidence>
<dbReference type="InterPro" id="IPR049449">
    <property type="entry name" value="TesB_ACOT8-like_N"/>
</dbReference>
<keyword evidence="3 10" id="KW-0378">Hydrolase</keyword>